<name>A0A3S1C4E4_ELYCH</name>
<evidence type="ECO:0000256" key="1">
    <source>
        <dbReference type="SAM" id="MobiDB-lite"/>
    </source>
</evidence>
<comment type="caution">
    <text evidence="2">The sequence shown here is derived from an EMBL/GenBank/DDBJ whole genome shotgun (WGS) entry which is preliminary data.</text>
</comment>
<dbReference type="EMBL" id="RQTK01000275">
    <property type="protein sequence ID" value="RUS82689.1"/>
    <property type="molecule type" value="Genomic_DNA"/>
</dbReference>
<feature type="region of interest" description="Disordered" evidence="1">
    <location>
        <begin position="90"/>
        <end position="125"/>
    </location>
</feature>
<dbReference type="Proteomes" id="UP000271974">
    <property type="component" value="Unassembled WGS sequence"/>
</dbReference>
<evidence type="ECO:0000313" key="2">
    <source>
        <dbReference type="EMBL" id="RUS82689.1"/>
    </source>
</evidence>
<feature type="compositionally biased region" description="Basic and acidic residues" evidence="1">
    <location>
        <begin position="92"/>
        <end position="113"/>
    </location>
</feature>
<reference evidence="2 3" key="1">
    <citation type="submission" date="2019-01" db="EMBL/GenBank/DDBJ databases">
        <title>A draft genome assembly of the solar-powered sea slug Elysia chlorotica.</title>
        <authorList>
            <person name="Cai H."/>
            <person name="Li Q."/>
            <person name="Fang X."/>
            <person name="Li J."/>
            <person name="Curtis N.E."/>
            <person name="Altenburger A."/>
            <person name="Shibata T."/>
            <person name="Feng M."/>
            <person name="Maeda T."/>
            <person name="Schwartz J.A."/>
            <person name="Shigenobu S."/>
            <person name="Lundholm N."/>
            <person name="Nishiyama T."/>
            <person name="Yang H."/>
            <person name="Hasebe M."/>
            <person name="Li S."/>
            <person name="Pierce S.K."/>
            <person name="Wang J."/>
        </authorList>
    </citation>
    <scope>NUCLEOTIDE SEQUENCE [LARGE SCALE GENOMIC DNA]</scope>
    <source>
        <strain evidence="2">EC2010</strain>
        <tissue evidence="2">Whole organism of an adult</tissue>
    </source>
</reference>
<feature type="region of interest" description="Disordered" evidence="1">
    <location>
        <begin position="218"/>
        <end position="237"/>
    </location>
</feature>
<gene>
    <name evidence="2" type="ORF">EGW08_009526</name>
</gene>
<sequence>MDGSELVREDSACVDAPSVGFSQSMQNLASTSQGKTLTLDSGGDHVWGNLTAENNSYCGIETSAANVDKMSKPPSHAPPGIPSINVNMAQIKDGHDSEVLKKQRHDESPDTKKSLKYQSPGKSDMRHQLLVQRTFSPHSEKFEPRTSSPMRKVRAFEATCGCSPIRSTPAPSSACKNTKSEDQSQQSTKAVPLISPNNESVVPNHDVMTIFKTPIRAQYPSSDTNGNNTPSRQSMSLFSSPAGSGSCLFTPGRHFVNPFEMDADRLNMPPFSPGIFNIGSACGSAQKNNAE</sequence>
<evidence type="ECO:0000313" key="3">
    <source>
        <dbReference type="Proteomes" id="UP000271974"/>
    </source>
</evidence>
<organism evidence="2 3">
    <name type="scientific">Elysia chlorotica</name>
    <name type="common">Eastern emerald elysia</name>
    <name type="synonym">Sea slug</name>
    <dbReference type="NCBI Taxonomy" id="188477"/>
    <lineage>
        <taxon>Eukaryota</taxon>
        <taxon>Metazoa</taxon>
        <taxon>Spiralia</taxon>
        <taxon>Lophotrochozoa</taxon>
        <taxon>Mollusca</taxon>
        <taxon>Gastropoda</taxon>
        <taxon>Heterobranchia</taxon>
        <taxon>Euthyneura</taxon>
        <taxon>Panpulmonata</taxon>
        <taxon>Sacoglossa</taxon>
        <taxon>Placobranchoidea</taxon>
        <taxon>Plakobranchidae</taxon>
        <taxon>Elysia</taxon>
    </lineage>
</organism>
<proteinExistence type="predicted"/>
<dbReference type="AlphaFoldDB" id="A0A3S1C4E4"/>
<protein>
    <submittedName>
        <fullName evidence="2">Uncharacterized protein</fullName>
    </submittedName>
</protein>
<keyword evidence="3" id="KW-1185">Reference proteome</keyword>
<feature type="non-terminal residue" evidence="2">
    <location>
        <position position="291"/>
    </location>
</feature>
<accession>A0A3S1C4E4</accession>
<feature type="region of interest" description="Disordered" evidence="1">
    <location>
        <begin position="167"/>
        <end position="190"/>
    </location>
</feature>
<feature type="compositionally biased region" description="Polar residues" evidence="1">
    <location>
        <begin position="219"/>
        <end position="237"/>
    </location>
</feature>